<keyword evidence="3" id="KW-1185">Reference proteome</keyword>
<keyword evidence="1" id="KW-0472">Membrane</keyword>
<feature type="transmembrane region" description="Helical" evidence="1">
    <location>
        <begin position="165"/>
        <end position="190"/>
    </location>
</feature>
<feature type="transmembrane region" description="Helical" evidence="1">
    <location>
        <begin position="249"/>
        <end position="274"/>
    </location>
</feature>
<evidence type="ECO:0000313" key="3">
    <source>
        <dbReference type="Proteomes" id="UP000651208"/>
    </source>
</evidence>
<accession>A0ABR7QXW4</accession>
<evidence type="ECO:0000256" key="1">
    <source>
        <dbReference type="SAM" id="Phobius"/>
    </source>
</evidence>
<protein>
    <submittedName>
        <fullName evidence="2">DUF2868 domain-containing protein</fullName>
    </submittedName>
</protein>
<dbReference type="Proteomes" id="UP000651208">
    <property type="component" value="Unassembled WGS sequence"/>
</dbReference>
<reference evidence="2 3" key="1">
    <citation type="submission" date="2020-06" db="EMBL/GenBank/DDBJ databases">
        <title>Frischella cerana isolated from Apis cerana gut homogenate.</title>
        <authorList>
            <person name="Wolter L.A."/>
            <person name="Suenami S."/>
            <person name="Miyazaki R."/>
        </authorList>
    </citation>
    <scope>NUCLEOTIDE SEQUENCE [LARGE SCALE GENOMIC DNA]</scope>
    <source>
        <strain evidence="2 3">Ac13</strain>
    </source>
</reference>
<keyword evidence="1" id="KW-1133">Transmembrane helix</keyword>
<feature type="transmembrane region" description="Helical" evidence="1">
    <location>
        <begin position="72"/>
        <end position="92"/>
    </location>
</feature>
<proteinExistence type="predicted"/>
<dbReference type="RefSeq" id="WP_187755512.1">
    <property type="nucleotide sequence ID" value="NZ_JABURY010000016.1"/>
</dbReference>
<dbReference type="EMBL" id="JABURY010000016">
    <property type="protein sequence ID" value="MBC9131063.1"/>
    <property type="molecule type" value="Genomic_DNA"/>
</dbReference>
<name>A0ABR7QXW4_9GAMM</name>
<sequence length="437" mass="50187">MNQYLKSLWLTETIRLIEKDNGRFQDDDANRQARAMDGNLAQRIIQRAQTISIQYGVKLAQIRWLRAAYTSLFLLVLLAFFSGAGIAFSALATNPVNLYWALVCLLGFHFLMLTIWLLSWIILPSESGSFFVYIWSWLTQKFTKKNTVTQLLPALISLFGGQIRWLIGTVVNLLWSVLLIMALFILIALLSTKHYSFEWQTTLLTTDTVVKITYLLGEIPSWLGFSIPDDAIIRTSDQAIAAAEARSAWAIWLLGVFIVYGVLVRFGLLIFCWIKWRVACRSIMLDIQLPEYQLLLPDLESYISKTIIDKEIVYANNQPTKIDNIPIQGQQNVLVAIEIAESWSIPNNTNFLGFMNTNEQQKQVLEHLQRYPAEKLLIAIDTDRSPERGITHLIKSLQGKSHHCRIWLINQGRQFHNWLDCIQSLQLEQANPTWLNN</sequence>
<organism evidence="2 3">
    <name type="scientific">Frischella japonica</name>
    <dbReference type="NCBI Taxonomy" id="2741544"/>
    <lineage>
        <taxon>Bacteria</taxon>
        <taxon>Pseudomonadati</taxon>
        <taxon>Pseudomonadota</taxon>
        <taxon>Gammaproteobacteria</taxon>
        <taxon>Orbales</taxon>
        <taxon>Orbaceae</taxon>
        <taxon>Frischella</taxon>
    </lineage>
</organism>
<evidence type="ECO:0000313" key="2">
    <source>
        <dbReference type="EMBL" id="MBC9131063.1"/>
    </source>
</evidence>
<dbReference type="Pfam" id="PF11067">
    <property type="entry name" value="DUF2868"/>
    <property type="match status" value="1"/>
</dbReference>
<comment type="caution">
    <text evidence="2">The sequence shown here is derived from an EMBL/GenBank/DDBJ whole genome shotgun (WGS) entry which is preliminary data.</text>
</comment>
<keyword evidence="1" id="KW-0812">Transmembrane</keyword>
<dbReference type="InterPro" id="IPR021296">
    <property type="entry name" value="DUF2868"/>
</dbReference>
<gene>
    <name evidence="2" type="ORF">FcAc13_07040</name>
</gene>